<dbReference type="EMBL" id="CACTIH010000082">
    <property type="protein sequence ID" value="CAA2952309.1"/>
    <property type="molecule type" value="Genomic_DNA"/>
</dbReference>
<keyword evidence="3" id="KW-1185">Reference proteome</keyword>
<dbReference type="Proteomes" id="UP000594638">
    <property type="component" value="Unassembled WGS sequence"/>
</dbReference>
<comment type="caution">
    <text evidence="2">The sequence shown here is derived from an EMBL/GenBank/DDBJ whole genome shotgun (WGS) entry which is preliminary data.</text>
</comment>
<evidence type="ECO:0000313" key="2">
    <source>
        <dbReference type="EMBL" id="CAA2952309.1"/>
    </source>
</evidence>
<dbReference type="AlphaFoldDB" id="A0A8S0PIA8"/>
<gene>
    <name evidence="2" type="ORF">OLEA9_A018976</name>
</gene>
<name>A0A8S0PIA8_OLEEU</name>
<feature type="region of interest" description="Disordered" evidence="1">
    <location>
        <begin position="68"/>
        <end position="95"/>
    </location>
</feature>
<dbReference type="Gramene" id="OE9A018976T1">
    <property type="protein sequence ID" value="OE9A018976C1"/>
    <property type="gene ID" value="OE9A018976"/>
</dbReference>
<accession>A0A8S0PIA8</accession>
<proteinExistence type="predicted"/>
<evidence type="ECO:0000313" key="3">
    <source>
        <dbReference type="Proteomes" id="UP000594638"/>
    </source>
</evidence>
<reference evidence="2 3" key="1">
    <citation type="submission" date="2019-12" db="EMBL/GenBank/DDBJ databases">
        <authorList>
            <person name="Alioto T."/>
            <person name="Alioto T."/>
            <person name="Gomez Garrido J."/>
        </authorList>
    </citation>
    <scope>NUCLEOTIDE SEQUENCE [LARGE SCALE GENOMIC DNA]</scope>
</reference>
<sequence length="95" mass="11127">MDGFPSHEWNYPYHMNYITTNISQLPGQYHLELQLEEPVRRMAKWAVKEHKIFLAAMNWLSRKGIVTKNASQEPTGTASYRYSTKRKTRIGQSPN</sequence>
<organism evidence="2 3">
    <name type="scientific">Olea europaea subsp. europaea</name>
    <dbReference type="NCBI Taxonomy" id="158383"/>
    <lineage>
        <taxon>Eukaryota</taxon>
        <taxon>Viridiplantae</taxon>
        <taxon>Streptophyta</taxon>
        <taxon>Embryophyta</taxon>
        <taxon>Tracheophyta</taxon>
        <taxon>Spermatophyta</taxon>
        <taxon>Magnoliopsida</taxon>
        <taxon>eudicotyledons</taxon>
        <taxon>Gunneridae</taxon>
        <taxon>Pentapetalae</taxon>
        <taxon>asterids</taxon>
        <taxon>lamiids</taxon>
        <taxon>Lamiales</taxon>
        <taxon>Oleaceae</taxon>
        <taxon>Oleeae</taxon>
        <taxon>Olea</taxon>
    </lineage>
</organism>
<protein>
    <submittedName>
        <fullName evidence="2">Uncharacterized protein</fullName>
    </submittedName>
</protein>
<feature type="compositionally biased region" description="Polar residues" evidence="1">
    <location>
        <begin position="68"/>
        <end position="82"/>
    </location>
</feature>
<evidence type="ECO:0000256" key="1">
    <source>
        <dbReference type="SAM" id="MobiDB-lite"/>
    </source>
</evidence>